<evidence type="ECO:0000313" key="1">
    <source>
        <dbReference type="EMBL" id="CBX94407.1"/>
    </source>
</evidence>
<organism evidence="2">
    <name type="scientific">Leptosphaeria maculans (strain JN3 / isolate v23.1.3 / race Av1-4-5-6-7-8)</name>
    <name type="common">Blackleg fungus</name>
    <name type="synonym">Phoma lingam</name>
    <dbReference type="NCBI Taxonomy" id="985895"/>
    <lineage>
        <taxon>Eukaryota</taxon>
        <taxon>Fungi</taxon>
        <taxon>Dikarya</taxon>
        <taxon>Ascomycota</taxon>
        <taxon>Pezizomycotina</taxon>
        <taxon>Dothideomycetes</taxon>
        <taxon>Pleosporomycetidae</taxon>
        <taxon>Pleosporales</taxon>
        <taxon>Pleosporineae</taxon>
        <taxon>Leptosphaeriaceae</taxon>
        <taxon>Plenodomus</taxon>
        <taxon>Plenodomus lingam/Leptosphaeria maculans species complex</taxon>
    </lineage>
</organism>
<reference evidence="2" key="1">
    <citation type="journal article" date="2011" name="Nat. Commun.">
        <title>Effector diversification within compartments of the Leptosphaeria maculans genome affected by Repeat-Induced Point mutations.</title>
        <authorList>
            <person name="Rouxel T."/>
            <person name="Grandaubert J."/>
            <person name="Hane J.K."/>
            <person name="Hoede C."/>
            <person name="van de Wouw A.P."/>
            <person name="Couloux A."/>
            <person name="Dominguez V."/>
            <person name="Anthouard V."/>
            <person name="Bally P."/>
            <person name="Bourras S."/>
            <person name="Cozijnsen A.J."/>
            <person name="Ciuffetti L.M."/>
            <person name="Degrave A."/>
            <person name="Dilmaghani A."/>
            <person name="Duret L."/>
            <person name="Fudal I."/>
            <person name="Goodwin S.B."/>
            <person name="Gout L."/>
            <person name="Glaser N."/>
            <person name="Linglin J."/>
            <person name="Kema G.H.J."/>
            <person name="Lapalu N."/>
            <person name="Lawrence C.B."/>
            <person name="May K."/>
            <person name="Meyer M."/>
            <person name="Ollivier B."/>
            <person name="Poulain J."/>
            <person name="Schoch C.L."/>
            <person name="Simon A."/>
            <person name="Spatafora J.W."/>
            <person name="Stachowiak A."/>
            <person name="Turgeon B.G."/>
            <person name="Tyler B.M."/>
            <person name="Vincent D."/>
            <person name="Weissenbach J."/>
            <person name="Amselem J."/>
            <person name="Quesneville H."/>
            <person name="Oliver R.P."/>
            <person name="Wincker P."/>
            <person name="Balesdent M.-H."/>
            <person name="Howlett B.J."/>
        </authorList>
    </citation>
    <scope>NUCLEOTIDE SEQUENCE [LARGE SCALE GENOMIC DNA]</scope>
    <source>
        <strain evidence="2">JN3 / isolate v23.1.3 / race Av1-4-5-6-7-8</strain>
    </source>
</reference>
<keyword evidence="2" id="KW-1185">Reference proteome</keyword>
<proteinExistence type="predicted"/>
<dbReference type="EMBL" id="FP929122">
    <property type="protein sequence ID" value="CBX94407.1"/>
    <property type="molecule type" value="Genomic_DNA"/>
</dbReference>
<dbReference type="Proteomes" id="UP000002668">
    <property type="component" value="Genome"/>
</dbReference>
<dbReference type="VEuPathDB" id="FungiDB:LEMA_P121710.1"/>
<accession>E4ZSM7</accession>
<dbReference type="HOGENOM" id="CLU_1180411_0_0_1"/>
<dbReference type="AlphaFoldDB" id="E4ZSM7"/>
<evidence type="ECO:0000313" key="2">
    <source>
        <dbReference type="Proteomes" id="UP000002668"/>
    </source>
</evidence>
<protein>
    <submittedName>
        <fullName evidence="1">Predicted protein</fullName>
    </submittedName>
</protein>
<gene>
    <name evidence="1" type="ORF">LEMA_P121710.1</name>
</gene>
<sequence length="235" mass="25551">MLPLKSPIHHAQTSHSSVVELCGADGMVGQANFTGELHVLLRRTARCIILKALRRSVEDRIIGQGHGPPPLVPVPVPQPGSVLKSTQSVPNGEKASTLGTTALLLTVRLVYLVPDDSSAQMPGQASHATPRHLHVVNPRLVGSSPVHNLLHHIYRQCIDFARLKETGFDGRKHRYYKNGCHDQSGPGLQHSTPHRPGFSAIYFLRLCGLLDKASSTSDAPSEETLAQHYLITITT</sequence>
<dbReference type="InParanoid" id="E4ZSM7"/>
<name>E4ZSM7_LEPMJ</name>